<name>A0A540VIV6_9GAMM</name>
<evidence type="ECO:0000256" key="4">
    <source>
        <dbReference type="SAM" id="Phobius"/>
    </source>
</evidence>
<dbReference type="EMBL" id="VIFK01000336">
    <property type="protein sequence ID" value="TQE96690.1"/>
    <property type="molecule type" value="Genomic_DNA"/>
</dbReference>
<dbReference type="PANTHER" id="PTHR30093:SF34">
    <property type="entry name" value="PREPILIN PEPTIDASE-DEPENDENT PROTEIN D"/>
    <property type="match status" value="1"/>
</dbReference>
<sequence>MPERPHRGFTLIELMIVVAILAILMALAVPAYQDYTIRAQVSEGMSLAEGAKAAVWDHWSNEGSFPADNDAAGLEDPANIQGEYVSELRIDDGEIRITFGTANANAAISGDTLVLSPVGAATDASMNWTCDTGSISGKYLPSRCR</sequence>
<gene>
    <name evidence="5" type="ORF">FKY71_16505</name>
</gene>
<evidence type="ECO:0000256" key="1">
    <source>
        <dbReference type="ARBA" id="ARBA00005233"/>
    </source>
</evidence>
<dbReference type="GO" id="GO:0044096">
    <property type="term" value="C:type IV pilus"/>
    <property type="evidence" value="ECO:0007669"/>
    <property type="project" value="TreeGrafter"/>
</dbReference>
<keyword evidence="4" id="KW-0812">Transmembrane</keyword>
<dbReference type="InterPro" id="IPR045584">
    <property type="entry name" value="Pilin-like"/>
</dbReference>
<dbReference type="InterPro" id="IPR012902">
    <property type="entry name" value="N_methyl_site"/>
</dbReference>
<dbReference type="GO" id="GO:0007155">
    <property type="term" value="P:cell adhesion"/>
    <property type="evidence" value="ECO:0007669"/>
    <property type="project" value="InterPro"/>
</dbReference>
<dbReference type="Pfam" id="PF00114">
    <property type="entry name" value="Pilin"/>
    <property type="match status" value="1"/>
</dbReference>
<dbReference type="PANTHER" id="PTHR30093">
    <property type="entry name" value="GENERAL SECRETION PATHWAY PROTEIN G"/>
    <property type="match status" value="1"/>
</dbReference>
<evidence type="ECO:0000313" key="6">
    <source>
        <dbReference type="Proteomes" id="UP000315400"/>
    </source>
</evidence>
<evidence type="ECO:0000256" key="3">
    <source>
        <dbReference type="RuleBase" id="RU000389"/>
    </source>
</evidence>
<dbReference type="AlphaFoldDB" id="A0A540VIV6"/>
<dbReference type="PROSITE" id="PS00409">
    <property type="entry name" value="PROKAR_NTER_METHYL"/>
    <property type="match status" value="1"/>
</dbReference>
<organism evidence="5 6">
    <name type="scientific">Spiribacter salinus</name>
    <dbReference type="NCBI Taxonomy" id="1335746"/>
    <lineage>
        <taxon>Bacteria</taxon>
        <taxon>Pseudomonadati</taxon>
        <taxon>Pseudomonadota</taxon>
        <taxon>Gammaproteobacteria</taxon>
        <taxon>Chromatiales</taxon>
        <taxon>Ectothiorhodospiraceae</taxon>
        <taxon>Spiribacter</taxon>
    </lineage>
</organism>
<keyword evidence="4" id="KW-0472">Membrane</keyword>
<dbReference type="NCBIfam" id="TIGR02532">
    <property type="entry name" value="IV_pilin_GFxxxE"/>
    <property type="match status" value="1"/>
</dbReference>
<dbReference type="Gene3D" id="3.30.700.10">
    <property type="entry name" value="Glycoprotein, Type 4 Pilin"/>
    <property type="match status" value="1"/>
</dbReference>
<comment type="similarity">
    <text evidence="1 3">Belongs to the N-Me-Phe pilin family.</text>
</comment>
<keyword evidence="4" id="KW-1133">Transmembrane helix</keyword>
<evidence type="ECO:0000313" key="5">
    <source>
        <dbReference type="EMBL" id="TQE96690.1"/>
    </source>
</evidence>
<accession>A0A540VIV6</accession>
<comment type="caution">
    <text evidence="5">The sequence shown here is derived from an EMBL/GenBank/DDBJ whole genome shotgun (WGS) entry which is preliminary data.</text>
</comment>
<evidence type="ECO:0000256" key="2">
    <source>
        <dbReference type="ARBA" id="ARBA00022481"/>
    </source>
</evidence>
<reference evidence="5 6" key="1">
    <citation type="submission" date="2019-06" db="EMBL/GenBank/DDBJ databases">
        <title>Metagenome assembled Genome of Spiribacter salinus SL48-SHIP from the microbial mat of Salt Lake 48 (Novosibirsk region, Russia).</title>
        <authorList>
            <person name="Shipova A."/>
            <person name="Rozanov A.S."/>
            <person name="Bryanskaya A.V."/>
            <person name="Peltek S.E."/>
        </authorList>
    </citation>
    <scope>NUCLEOTIDE SEQUENCE [LARGE SCALE GENOMIC DNA]</scope>
    <source>
        <strain evidence="5">SL48-SHIP-2</strain>
    </source>
</reference>
<protein>
    <submittedName>
        <fullName evidence="5">Prepilin-type N-terminal cleavage/methylation domain-containing protein</fullName>
    </submittedName>
</protein>
<dbReference type="Proteomes" id="UP000315400">
    <property type="component" value="Unassembled WGS sequence"/>
</dbReference>
<keyword evidence="2" id="KW-0488">Methylation</keyword>
<feature type="transmembrane region" description="Helical" evidence="4">
    <location>
        <begin position="12"/>
        <end position="32"/>
    </location>
</feature>
<dbReference type="SUPFAM" id="SSF54523">
    <property type="entry name" value="Pili subunits"/>
    <property type="match status" value="1"/>
</dbReference>
<proteinExistence type="inferred from homology"/>
<dbReference type="Pfam" id="PF07963">
    <property type="entry name" value="N_methyl"/>
    <property type="match status" value="1"/>
</dbReference>
<keyword evidence="3" id="KW-0281">Fimbrium</keyword>
<dbReference type="InterPro" id="IPR001082">
    <property type="entry name" value="Pilin"/>
</dbReference>
<dbReference type="GO" id="GO:0043107">
    <property type="term" value="P:type IV pilus-dependent motility"/>
    <property type="evidence" value="ECO:0007669"/>
    <property type="project" value="TreeGrafter"/>
</dbReference>